<keyword evidence="3" id="KW-0808">Transferase</keyword>
<dbReference type="CDD" id="cd16935">
    <property type="entry name" value="HATPase_AgrC-ComD-like"/>
    <property type="match status" value="1"/>
</dbReference>
<dbReference type="PANTHER" id="PTHR40448:SF1">
    <property type="entry name" value="TWO-COMPONENT SENSOR HISTIDINE KINASE"/>
    <property type="match status" value="1"/>
</dbReference>
<dbReference type="RefSeq" id="WP_249321341.1">
    <property type="nucleotide sequence ID" value="NZ_CP060632.1"/>
</dbReference>
<organism evidence="3 4">
    <name type="scientific">Wujia chipingensis</name>
    <dbReference type="NCBI Taxonomy" id="2763670"/>
    <lineage>
        <taxon>Bacteria</taxon>
        <taxon>Bacillati</taxon>
        <taxon>Bacillota</taxon>
        <taxon>Clostridia</taxon>
        <taxon>Lachnospirales</taxon>
        <taxon>Lachnospiraceae</taxon>
        <taxon>Wujia</taxon>
    </lineage>
</organism>
<evidence type="ECO:0000259" key="2">
    <source>
        <dbReference type="Pfam" id="PF14501"/>
    </source>
</evidence>
<feature type="transmembrane region" description="Helical" evidence="1">
    <location>
        <begin position="57"/>
        <end position="76"/>
    </location>
</feature>
<proteinExistence type="predicted"/>
<keyword evidence="1" id="KW-0812">Transmembrane</keyword>
<keyword evidence="3" id="KW-0418">Kinase</keyword>
<sequence>MDYIILLFSCIAEYLIFSDFFDAFLSIRPNFQPIWNRILIAIPFIGIYFGINTLQISYLNMLSFICLLLLYSFLYEASLKERLLYIVFLCAIFFGCEFLFAVLLNLPAYLFHSSSVANLSTIPWQIFTLKLLTYLICCLYKQTSVKSAARMDRKIFACYLCIPIACIAMMLLTYYSGLDFASSPRMRILLCVFFAIMQFGNILIFRAFQRYTEQLNHNLQNNLIISDQSLRLSYYQKILTMDEHLQELVHDTTHYMKAIRILLDDGHPDQALALISELDTKLDTTILTHYSKNDILNAILTEKSELAQSQNIQMSIDVLPDITFAELPSADIISILSNLLDNAIEACLARDNSRVVQLTITKKNENNFYVIIVKNTYDKAPVLRDGQFVSTKTDTKLHGIGTKSIRHAVENNHGFVNYSIEEGFFVATVVLPIALNV</sequence>
<dbReference type="EMBL" id="CP060632">
    <property type="protein sequence ID" value="QNL99771.1"/>
    <property type="molecule type" value="Genomic_DNA"/>
</dbReference>
<dbReference type="InterPro" id="IPR036890">
    <property type="entry name" value="HATPase_C_sf"/>
</dbReference>
<dbReference type="GO" id="GO:0016301">
    <property type="term" value="F:kinase activity"/>
    <property type="evidence" value="ECO:0007669"/>
    <property type="project" value="UniProtKB-KW"/>
</dbReference>
<feature type="transmembrane region" description="Helical" evidence="1">
    <location>
        <begin position="34"/>
        <end position="51"/>
    </location>
</feature>
<feature type="transmembrane region" description="Helical" evidence="1">
    <location>
        <begin position="187"/>
        <end position="208"/>
    </location>
</feature>
<dbReference type="Gene3D" id="3.30.565.10">
    <property type="entry name" value="Histidine kinase-like ATPase, C-terminal domain"/>
    <property type="match status" value="1"/>
</dbReference>
<feature type="transmembrane region" description="Helical" evidence="1">
    <location>
        <begin position="83"/>
        <end position="104"/>
    </location>
</feature>
<accession>A0A7G9FMJ0</accession>
<gene>
    <name evidence="3" type="ORF">H9Q76_00195</name>
</gene>
<keyword evidence="1" id="KW-0472">Membrane</keyword>
<evidence type="ECO:0000313" key="4">
    <source>
        <dbReference type="Proteomes" id="UP000515819"/>
    </source>
</evidence>
<evidence type="ECO:0000256" key="1">
    <source>
        <dbReference type="SAM" id="Phobius"/>
    </source>
</evidence>
<dbReference type="PANTHER" id="PTHR40448">
    <property type="entry name" value="TWO-COMPONENT SENSOR HISTIDINE KINASE"/>
    <property type="match status" value="1"/>
</dbReference>
<name>A0A7G9FMJ0_9FIRM</name>
<dbReference type="Pfam" id="PF14501">
    <property type="entry name" value="HATPase_c_5"/>
    <property type="match status" value="1"/>
</dbReference>
<keyword evidence="1" id="KW-1133">Transmembrane helix</keyword>
<dbReference type="SUPFAM" id="SSF55874">
    <property type="entry name" value="ATPase domain of HSP90 chaperone/DNA topoisomerase II/histidine kinase"/>
    <property type="match status" value="1"/>
</dbReference>
<reference evidence="3 4" key="1">
    <citation type="submission" date="2020-08" db="EMBL/GenBank/DDBJ databases">
        <authorList>
            <person name="Liu C."/>
            <person name="Sun Q."/>
        </authorList>
    </citation>
    <scope>NUCLEOTIDE SEQUENCE [LARGE SCALE GENOMIC DNA]</scope>
    <source>
        <strain evidence="3 4">NSJ-4</strain>
    </source>
</reference>
<feature type="transmembrane region" description="Helical" evidence="1">
    <location>
        <begin position="155"/>
        <end position="175"/>
    </location>
</feature>
<feature type="domain" description="Sensor histidine kinase NatK-like C-terminal" evidence="2">
    <location>
        <begin position="330"/>
        <end position="432"/>
    </location>
</feature>
<feature type="transmembrane region" description="Helical" evidence="1">
    <location>
        <begin position="6"/>
        <end position="27"/>
    </location>
</feature>
<dbReference type="InterPro" id="IPR032834">
    <property type="entry name" value="NatK-like_C"/>
</dbReference>
<dbReference type="GO" id="GO:0042802">
    <property type="term" value="F:identical protein binding"/>
    <property type="evidence" value="ECO:0007669"/>
    <property type="project" value="TreeGrafter"/>
</dbReference>
<dbReference type="KEGG" id="wcp:H9Q76_00195"/>
<keyword evidence="4" id="KW-1185">Reference proteome</keyword>
<evidence type="ECO:0000313" key="3">
    <source>
        <dbReference type="EMBL" id="QNL99771.1"/>
    </source>
</evidence>
<dbReference type="AlphaFoldDB" id="A0A7G9FMJ0"/>
<protein>
    <submittedName>
        <fullName evidence="3">Sensor histidine kinase</fullName>
    </submittedName>
</protein>
<feature type="transmembrane region" description="Helical" evidence="1">
    <location>
        <begin position="124"/>
        <end position="143"/>
    </location>
</feature>
<dbReference type="Proteomes" id="UP000515819">
    <property type="component" value="Chromosome"/>
</dbReference>